<dbReference type="SUPFAM" id="SSF55729">
    <property type="entry name" value="Acyl-CoA N-acyltransferases (Nat)"/>
    <property type="match status" value="1"/>
</dbReference>
<feature type="domain" description="N-acetyltransferase" evidence="1">
    <location>
        <begin position="64"/>
        <end position="213"/>
    </location>
</feature>
<keyword evidence="3" id="KW-1185">Reference proteome</keyword>
<dbReference type="InterPro" id="IPR016181">
    <property type="entry name" value="Acyl_CoA_acyltransferase"/>
</dbReference>
<comment type="caution">
    <text evidence="2">The sequence shown here is derived from an EMBL/GenBank/DDBJ whole genome shotgun (WGS) entry which is preliminary data.</text>
</comment>
<reference evidence="2 3" key="1">
    <citation type="submission" date="2023-09" db="EMBL/GenBank/DDBJ databases">
        <authorList>
            <person name="Rey-Velasco X."/>
        </authorList>
    </citation>
    <scope>NUCLEOTIDE SEQUENCE [LARGE SCALE GENOMIC DNA]</scope>
    <source>
        <strain evidence="2 3">W332</strain>
    </source>
</reference>
<dbReference type="RefSeq" id="WP_311427504.1">
    <property type="nucleotide sequence ID" value="NZ_JAVRIA010000004.1"/>
</dbReference>
<evidence type="ECO:0000313" key="3">
    <source>
        <dbReference type="Proteomes" id="UP001259492"/>
    </source>
</evidence>
<keyword evidence="2" id="KW-0808">Transferase</keyword>
<dbReference type="EC" id="2.3.1.-" evidence="2"/>
<organism evidence="2 3">
    <name type="scientific">Microcosmobacter mediterraneus</name>
    <dbReference type="NCBI Taxonomy" id="3075607"/>
    <lineage>
        <taxon>Bacteria</taxon>
        <taxon>Pseudomonadati</taxon>
        <taxon>Bacteroidota</taxon>
        <taxon>Flavobacteriia</taxon>
        <taxon>Flavobacteriales</taxon>
        <taxon>Flavobacteriaceae</taxon>
        <taxon>Microcosmobacter</taxon>
    </lineage>
</organism>
<evidence type="ECO:0000313" key="2">
    <source>
        <dbReference type="EMBL" id="MDT0558739.1"/>
    </source>
</evidence>
<dbReference type="InterPro" id="IPR000182">
    <property type="entry name" value="GNAT_dom"/>
</dbReference>
<dbReference type="PROSITE" id="PS51186">
    <property type="entry name" value="GNAT"/>
    <property type="match status" value="1"/>
</dbReference>
<dbReference type="GO" id="GO:0016746">
    <property type="term" value="F:acyltransferase activity"/>
    <property type="evidence" value="ECO:0007669"/>
    <property type="project" value="UniProtKB-KW"/>
</dbReference>
<keyword evidence="2" id="KW-0012">Acyltransferase</keyword>
<dbReference type="Pfam" id="PF00583">
    <property type="entry name" value="Acetyltransf_1"/>
    <property type="match status" value="1"/>
</dbReference>
<protein>
    <submittedName>
        <fullName evidence="2">GNAT family N-acetyltransferase</fullName>
        <ecNumber evidence="2">2.3.1.-</ecNumber>
    </submittedName>
</protein>
<gene>
    <name evidence="2" type="ORF">RM697_08775</name>
</gene>
<sequence length="213" mass="25521">MEKDSKGVVNRIKWIYKLIRHGLFWQGVRNNLAKIGVDIMPYYYFIAVKENAEPQAIRDKNLEVILTRFNEEDMNLIKSSIIGIEQKDFLSDLKDGDICIGLKYNEEIVGYTLIKRKPFYFRKRYFHLGKEDIYLHSLYVFDKYRGKNIAPYMKYKRFEMFEKEGVKYHHAIVESFNKSALKIQYKAAAKKAALYLSIILFKRWTFNYTLKKY</sequence>
<evidence type="ECO:0000259" key="1">
    <source>
        <dbReference type="PROSITE" id="PS51186"/>
    </source>
</evidence>
<proteinExistence type="predicted"/>
<name>A0ABU2YKQ7_9FLAO</name>
<dbReference type="EMBL" id="JAVRIA010000004">
    <property type="protein sequence ID" value="MDT0558739.1"/>
    <property type="molecule type" value="Genomic_DNA"/>
</dbReference>
<dbReference type="Proteomes" id="UP001259492">
    <property type="component" value="Unassembled WGS sequence"/>
</dbReference>
<accession>A0ABU2YKQ7</accession>
<dbReference type="Gene3D" id="3.40.630.30">
    <property type="match status" value="1"/>
</dbReference>